<dbReference type="GO" id="GO:0004497">
    <property type="term" value="F:monooxygenase activity"/>
    <property type="evidence" value="ECO:0007669"/>
    <property type="project" value="InterPro"/>
</dbReference>
<dbReference type="Pfam" id="PF00067">
    <property type="entry name" value="p450"/>
    <property type="match status" value="1"/>
</dbReference>
<dbReference type="PANTHER" id="PTHR24305">
    <property type="entry name" value="CYTOCHROME P450"/>
    <property type="match status" value="1"/>
</dbReference>
<comment type="caution">
    <text evidence="2">The sequence shown here is derived from an EMBL/GenBank/DDBJ whole genome shotgun (WGS) entry which is preliminary data.</text>
</comment>
<dbReference type="InterPro" id="IPR050121">
    <property type="entry name" value="Cytochrome_P450_monoxygenase"/>
</dbReference>
<dbReference type="InterPro" id="IPR001128">
    <property type="entry name" value="Cyt_P450"/>
</dbReference>
<dbReference type="InterPro" id="IPR036396">
    <property type="entry name" value="Cyt_P450_sf"/>
</dbReference>
<dbReference type="Gene3D" id="1.10.630.10">
    <property type="entry name" value="Cytochrome P450"/>
    <property type="match status" value="1"/>
</dbReference>
<accession>A0A8J3YPM8</accession>
<dbReference type="AlphaFoldDB" id="A0A8J3YPM8"/>
<dbReference type="SUPFAM" id="SSF48264">
    <property type="entry name" value="Cytochrome P450"/>
    <property type="match status" value="1"/>
</dbReference>
<dbReference type="RefSeq" id="WP_203902931.1">
    <property type="nucleotide sequence ID" value="NZ_BOPF01000028.1"/>
</dbReference>
<evidence type="ECO:0000313" key="2">
    <source>
        <dbReference type="EMBL" id="GIJ49459.1"/>
    </source>
</evidence>
<gene>
    <name evidence="2" type="ORF">Val02_63450</name>
</gene>
<keyword evidence="3" id="KW-1185">Reference proteome</keyword>
<dbReference type="EMBL" id="BOPF01000028">
    <property type="protein sequence ID" value="GIJ49459.1"/>
    <property type="molecule type" value="Genomic_DNA"/>
</dbReference>
<reference evidence="2" key="1">
    <citation type="submission" date="2021-01" db="EMBL/GenBank/DDBJ databases">
        <title>Whole genome shotgun sequence of Virgisporangium aliadipatigenens NBRC 105644.</title>
        <authorList>
            <person name="Komaki H."/>
            <person name="Tamura T."/>
        </authorList>
    </citation>
    <scope>NUCLEOTIDE SEQUENCE</scope>
    <source>
        <strain evidence="2">NBRC 105644</strain>
    </source>
</reference>
<dbReference type="Proteomes" id="UP000619260">
    <property type="component" value="Unassembled WGS sequence"/>
</dbReference>
<dbReference type="PANTHER" id="PTHR24305:SF166">
    <property type="entry name" value="CYTOCHROME P450 12A4, MITOCHONDRIAL-RELATED"/>
    <property type="match status" value="1"/>
</dbReference>
<evidence type="ECO:0000256" key="1">
    <source>
        <dbReference type="ARBA" id="ARBA00010617"/>
    </source>
</evidence>
<evidence type="ECO:0000313" key="3">
    <source>
        <dbReference type="Proteomes" id="UP000619260"/>
    </source>
</evidence>
<protein>
    <submittedName>
        <fullName evidence="2">Cytochrome P450</fullName>
    </submittedName>
</protein>
<dbReference type="GO" id="GO:0016705">
    <property type="term" value="F:oxidoreductase activity, acting on paired donors, with incorporation or reduction of molecular oxygen"/>
    <property type="evidence" value="ECO:0007669"/>
    <property type="project" value="InterPro"/>
</dbReference>
<proteinExistence type="inferred from homology"/>
<sequence length="437" mass="48953">MWIVVPPLALLLISLPYWLPARVTALRMWIFARINGPDGIPVPGPLVSVDEYRDVYAHPAADGRSRGAALSDLFWYWLSPGAHLHQEHLEPGPRYEEVARTTRRILAMRHADTAALMEKILAGVTLAPGLVRVRDLAMPVWAEYAHELVFGRPCTPAARDLIVAHATDVVDALKCTRLRHMDRRDALTRYIVAHLADVPHPRPAGFDDLEFALYLQGVFFTTTVVQMSDATAHLGMALAAHPDVQERLAADPDGPLMAHVLEETVRLYPLFGIAHRITSADIRVNDRTTIPAGSVLCFSYPEYHRTGFASPERFLPDRWDTLSTKDANHIPFGITANRPCPARGVAPTALRAVLRHMLLSWELATSAGHTRSLPSRGPVLLMPRGTTPNGRRRRAALGWLRVRDRWEDVWRSVVQLVLGSYMVWDARRQGLCRTYFA</sequence>
<name>A0A8J3YPM8_9ACTN</name>
<comment type="similarity">
    <text evidence="1">Belongs to the cytochrome P450 family.</text>
</comment>
<dbReference type="GO" id="GO:0005506">
    <property type="term" value="F:iron ion binding"/>
    <property type="evidence" value="ECO:0007669"/>
    <property type="project" value="InterPro"/>
</dbReference>
<dbReference type="GO" id="GO:0020037">
    <property type="term" value="F:heme binding"/>
    <property type="evidence" value="ECO:0007669"/>
    <property type="project" value="InterPro"/>
</dbReference>
<organism evidence="2 3">
    <name type="scientific">Virgisporangium aliadipatigenens</name>
    <dbReference type="NCBI Taxonomy" id="741659"/>
    <lineage>
        <taxon>Bacteria</taxon>
        <taxon>Bacillati</taxon>
        <taxon>Actinomycetota</taxon>
        <taxon>Actinomycetes</taxon>
        <taxon>Micromonosporales</taxon>
        <taxon>Micromonosporaceae</taxon>
        <taxon>Virgisporangium</taxon>
    </lineage>
</organism>